<sequence>MVAVSDTNDFAAQKPFATSAYGLISRMISASPDRWMWASAQQNVEDAGARHAQRVHQFAEFVGRNCCHSSTRQDSTSIDDFGASETIVSRSRVCDLRVYSDSWSVTANA</sequence>
<dbReference type="EMBL" id="LDTZ01000013">
    <property type="protein sequence ID" value="KNA93188.1"/>
    <property type="molecule type" value="Genomic_DNA"/>
</dbReference>
<reference evidence="1 2" key="1">
    <citation type="submission" date="2015-05" db="EMBL/GenBank/DDBJ databases">
        <title>Draft genome sequence of the bacterium Gordonia jacobaea a new member of the Gordonia genus.</title>
        <authorList>
            <person name="Jimenez-Galisteo G."/>
            <person name="Dominguez A."/>
            <person name="Munoz E."/>
            <person name="Vinas M."/>
        </authorList>
    </citation>
    <scope>NUCLEOTIDE SEQUENCE [LARGE SCALE GENOMIC DNA]</scope>
    <source>
        <strain evidence="2">mv1</strain>
    </source>
</reference>
<evidence type="ECO:0000313" key="1">
    <source>
        <dbReference type="EMBL" id="KNA93188.1"/>
    </source>
</evidence>
<protein>
    <submittedName>
        <fullName evidence="1">Uncharacterized protein</fullName>
    </submittedName>
</protein>
<evidence type="ECO:0000313" key="2">
    <source>
        <dbReference type="Proteomes" id="UP000037247"/>
    </source>
</evidence>
<name>A0ABR5IHY9_9ACTN</name>
<accession>A0ABR5IHY9</accession>
<gene>
    <name evidence="1" type="ORF">ABW18_01830</name>
</gene>
<keyword evidence="2" id="KW-1185">Reference proteome</keyword>
<comment type="caution">
    <text evidence="1">The sequence shown here is derived from an EMBL/GenBank/DDBJ whole genome shotgun (WGS) entry which is preliminary data.</text>
</comment>
<proteinExistence type="predicted"/>
<dbReference type="Proteomes" id="UP000037247">
    <property type="component" value="Unassembled WGS sequence"/>
</dbReference>
<organism evidence="1 2">
    <name type="scientific">Gordonia jacobaea</name>
    <dbReference type="NCBI Taxonomy" id="122202"/>
    <lineage>
        <taxon>Bacteria</taxon>
        <taxon>Bacillati</taxon>
        <taxon>Actinomycetota</taxon>
        <taxon>Actinomycetes</taxon>
        <taxon>Mycobacteriales</taxon>
        <taxon>Gordoniaceae</taxon>
        <taxon>Gordonia</taxon>
    </lineage>
</organism>